<reference evidence="2" key="1">
    <citation type="submission" date="2011-05" db="EMBL/GenBank/DDBJ databases">
        <title>Insights into the evolution of the great apes provided by the gorilla genome.</title>
        <authorList>
            <person name="Scally A."/>
        </authorList>
    </citation>
    <scope>NUCLEOTIDE SEQUENCE [LARGE SCALE GENOMIC DNA]</scope>
</reference>
<reference evidence="1 2" key="2">
    <citation type="journal article" date="2012" name="Nature">
        <title>Insights into hominid evolution from the gorilla genome sequence.</title>
        <authorList>
            <person name="Scally A."/>
            <person name="Dutheil J.Y."/>
            <person name="Hillier L.W."/>
            <person name="Jordan G.E."/>
            <person name="Goodhead I."/>
            <person name="Herrero J."/>
            <person name="Hobolth A."/>
            <person name="Lappalainen T."/>
            <person name="Mailund T."/>
            <person name="Marques-Bonet T."/>
            <person name="McCarthy S."/>
            <person name="Montgomery S.H."/>
            <person name="Schwalie P.C."/>
            <person name="Tang Y.A."/>
            <person name="Ward M.C."/>
            <person name="Xue Y."/>
            <person name="Yngvadottir B."/>
            <person name="Alkan C."/>
            <person name="Andersen L.N."/>
            <person name="Ayub Q."/>
            <person name="Ball E.V."/>
            <person name="Beal K."/>
            <person name="Bradley B.J."/>
            <person name="Chen Y."/>
            <person name="Clee C.M."/>
            <person name="Fitzgerald S."/>
            <person name="Graves T.A."/>
            <person name="Gu Y."/>
            <person name="Heath P."/>
            <person name="Heger A."/>
            <person name="Karakoc E."/>
            <person name="Kolb-Kokocinski A."/>
            <person name="Laird G.K."/>
            <person name="Lunter G."/>
            <person name="Meader S."/>
            <person name="Mort M."/>
            <person name="Mullikin J.C."/>
            <person name="Munch K."/>
            <person name="O'Connor T.D."/>
            <person name="Phillips A.D."/>
            <person name="Prado-Martinez J."/>
            <person name="Rogers A.S."/>
            <person name="Sajjadian S."/>
            <person name="Schmidt D."/>
            <person name="Shaw K."/>
            <person name="Simpson J.T."/>
            <person name="Stenson P.D."/>
            <person name="Turner D.J."/>
            <person name="Vigilant L."/>
            <person name="Vilella A.J."/>
            <person name="Whitener W."/>
            <person name="Zhu B."/>
            <person name="Cooper D.N."/>
            <person name="de Jong P."/>
            <person name="Dermitzakis E.T."/>
            <person name="Eichler E.E."/>
            <person name="Flicek P."/>
            <person name="Goldman N."/>
            <person name="Mundy N.I."/>
            <person name="Ning Z."/>
            <person name="Odom D.T."/>
            <person name="Ponting C.P."/>
            <person name="Quail M.A."/>
            <person name="Ryder O.A."/>
            <person name="Searle S.M."/>
            <person name="Warren W.C."/>
            <person name="Wilson R.K."/>
            <person name="Schierup M.H."/>
            <person name="Rogers J."/>
            <person name="Tyler-Smith C."/>
            <person name="Durbin R."/>
        </authorList>
    </citation>
    <scope>NUCLEOTIDE SEQUENCE [LARGE SCALE GENOMIC DNA]</scope>
</reference>
<dbReference type="PANTHER" id="PTHR16219:SF1">
    <property type="entry name" value="HAUS AUGMIN-LIKE COMPLEX SUBUNIT 4"/>
    <property type="match status" value="1"/>
</dbReference>
<dbReference type="AlphaFoldDB" id="A0A2I2Y3P7"/>
<dbReference type="GO" id="GO:0051225">
    <property type="term" value="P:spindle assembly"/>
    <property type="evidence" value="ECO:0007669"/>
    <property type="project" value="InterPro"/>
</dbReference>
<evidence type="ECO:0000313" key="1">
    <source>
        <dbReference type="Ensembl" id="ENSGGOP00000029507.1"/>
    </source>
</evidence>
<dbReference type="Proteomes" id="UP000001519">
    <property type="component" value="Chromosome 14"/>
</dbReference>
<accession>A0A2I2Y3P7</accession>
<dbReference type="Pfam" id="PF14735">
    <property type="entry name" value="HAUS4"/>
    <property type="match status" value="1"/>
</dbReference>
<dbReference type="PRINTS" id="PR02090">
    <property type="entry name" value="HAUSAUGMINL4"/>
</dbReference>
<dbReference type="GO" id="GO:0007098">
    <property type="term" value="P:centrosome cycle"/>
    <property type="evidence" value="ECO:0007669"/>
    <property type="project" value="InterPro"/>
</dbReference>
<dbReference type="InterPro" id="IPR026214">
    <property type="entry name" value="HAUS4_met"/>
</dbReference>
<protein>
    <submittedName>
        <fullName evidence="1">HAUS augmin like complex subunit 4</fullName>
    </submittedName>
</protein>
<dbReference type="EMBL" id="CABD030091888">
    <property type="status" value="NOT_ANNOTATED_CDS"/>
    <property type="molecule type" value="Genomic_DNA"/>
</dbReference>
<name>A0A2I2Y3P7_GORGO</name>
<dbReference type="InterPro" id="IPR029327">
    <property type="entry name" value="HAUS4"/>
</dbReference>
<sequence length="318" mass="37223">MASGDFCSPGEGMEILQQVCSKQLPPCNLSKEDRLQNPYFSKLLLNLSQHVDESGLSLTLAKEQAQAWKEVRLHKTTWLRSEILHRVIQELLVDYYVKIQDTNVTSEDKKDFVWMTARLQQEVEEQLKKKCFTLLCYYDPSSDADSETVKAAKVWKLAEVLVGEQQQCQDAKSQQKEQMLLLEKKSATYSQVLLRCLTLLQRLLQEHRLKTQSELDRINAQYLEVKCGAMILKLRMEELKILSDTYTVEKVEVHRLIRDRLEGAIHLQEQDMEKSRQVLNSYEVLGEEFDRLVKEYTVLKQATENKRWALQEFNKAYR</sequence>
<dbReference type="GO" id="GO:0070652">
    <property type="term" value="C:HAUS complex"/>
    <property type="evidence" value="ECO:0007669"/>
    <property type="project" value="InterPro"/>
</dbReference>
<dbReference type="Bgee" id="ENSGGOG00000007504">
    <property type="expression patterns" value="Expressed in liver and 6 other cell types or tissues"/>
</dbReference>
<evidence type="ECO:0000313" key="2">
    <source>
        <dbReference type="Proteomes" id="UP000001519"/>
    </source>
</evidence>
<proteinExistence type="predicted"/>
<dbReference type="PANTHER" id="PTHR16219">
    <property type="entry name" value="AUGMIN SUBUNIT 4 FAMILY MEMBER"/>
    <property type="match status" value="1"/>
</dbReference>
<reference evidence="1" key="3">
    <citation type="submission" date="2025-08" db="UniProtKB">
        <authorList>
            <consortium name="Ensembl"/>
        </authorList>
    </citation>
    <scope>IDENTIFICATION</scope>
</reference>
<dbReference type="Ensembl" id="ENSGGOT00000058943.1">
    <property type="protein sequence ID" value="ENSGGOP00000029507.1"/>
    <property type="gene ID" value="ENSGGOG00000007504.3"/>
</dbReference>
<organism evidence="1 2">
    <name type="scientific">Gorilla gorilla gorilla</name>
    <name type="common">Western lowland gorilla</name>
    <dbReference type="NCBI Taxonomy" id="9595"/>
    <lineage>
        <taxon>Eukaryota</taxon>
        <taxon>Metazoa</taxon>
        <taxon>Chordata</taxon>
        <taxon>Craniata</taxon>
        <taxon>Vertebrata</taxon>
        <taxon>Euteleostomi</taxon>
        <taxon>Mammalia</taxon>
        <taxon>Eutheria</taxon>
        <taxon>Euarchontoglires</taxon>
        <taxon>Primates</taxon>
        <taxon>Haplorrhini</taxon>
        <taxon>Catarrhini</taxon>
        <taxon>Hominidae</taxon>
        <taxon>Gorilla</taxon>
    </lineage>
</organism>
<dbReference type="GeneTree" id="ENSGT00390000014634"/>
<reference evidence="1" key="4">
    <citation type="submission" date="2025-09" db="UniProtKB">
        <authorList>
            <consortium name="Ensembl"/>
        </authorList>
    </citation>
    <scope>IDENTIFICATION</scope>
</reference>
<gene>
    <name evidence="1" type="primary">HAUS4</name>
</gene>
<keyword evidence="2" id="KW-1185">Reference proteome</keyword>